<evidence type="ECO:0000256" key="1">
    <source>
        <dbReference type="ARBA" id="ARBA00022475"/>
    </source>
</evidence>
<evidence type="ECO:0000256" key="6">
    <source>
        <dbReference type="ARBA" id="ARBA00022984"/>
    </source>
</evidence>
<dbReference type="GO" id="GO:0051991">
    <property type="term" value="F:UDP-N-acetyl-D-glucosamine:N-acetylmuramoyl-L-alanyl-D-glutamyl-meso-2,6-diaminopimelyl-D-alanyl-D-alanine-diphosphoundecaprenol 4-beta-N-acetylglucosaminlytransferase activity"/>
    <property type="evidence" value="ECO:0007669"/>
    <property type="project" value="RHEA"/>
</dbReference>
<comment type="catalytic activity">
    <reaction evidence="10">
        <text>di-trans,octa-cis-undecaprenyl diphospho-N-acetyl-alpha-D-muramoyl-L-alanyl-D-glutamyl-meso-2,6-diaminopimeloyl-D-alanyl-D-alanine + UDP-N-acetyl-alpha-D-glucosamine = di-trans,octa-cis-undecaprenyl diphospho-[N-acetyl-alpha-D-glucosaminyl-(1-&gt;4)]-N-acetyl-alpha-D-muramoyl-L-alanyl-D-glutamyl-meso-2,6-diaminopimeloyl-D-alanyl-D-alanine + UDP + H(+)</text>
        <dbReference type="Rhea" id="RHEA:31227"/>
        <dbReference type="ChEBI" id="CHEBI:15378"/>
        <dbReference type="ChEBI" id="CHEBI:57705"/>
        <dbReference type="ChEBI" id="CHEBI:58223"/>
        <dbReference type="ChEBI" id="CHEBI:61387"/>
        <dbReference type="ChEBI" id="CHEBI:61388"/>
        <dbReference type="EC" id="2.4.1.227"/>
    </reaction>
</comment>
<dbReference type="GO" id="GO:0051301">
    <property type="term" value="P:cell division"/>
    <property type="evidence" value="ECO:0007669"/>
    <property type="project" value="UniProtKB-KW"/>
</dbReference>
<dbReference type="Proteomes" id="UP000186156">
    <property type="component" value="Unassembled WGS sequence"/>
</dbReference>
<dbReference type="GO" id="GO:0009252">
    <property type="term" value="P:peptidoglycan biosynthetic process"/>
    <property type="evidence" value="ECO:0007669"/>
    <property type="project" value="UniProtKB-UniRule"/>
</dbReference>
<dbReference type="GO" id="GO:0005975">
    <property type="term" value="P:carbohydrate metabolic process"/>
    <property type="evidence" value="ECO:0007669"/>
    <property type="project" value="InterPro"/>
</dbReference>
<evidence type="ECO:0000256" key="7">
    <source>
        <dbReference type="ARBA" id="ARBA00023136"/>
    </source>
</evidence>
<evidence type="ECO:0000259" key="12">
    <source>
        <dbReference type="Pfam" id="PF04101"/>
    </source>
</evidence>
<dbReference type="InterPro" id="IPR007235">
    <property type="entry name" value="Glyco_trans_28_C"/>
</dbReference>
<dbReference type="Pfam" id="PF04101">
    <property type="entry name" value="Glyco_tran_28_C"/>
    <property type="match status" value="1"/>
</dbReference>
<proteinExistence type="inferred from homology"/>
<dbReference type="RefSeq" id="WP_076347996.1">
    <property type="nucleotide sequence ID" value="NZ_FTOO01000009.1"/>
</dbReference>
<feature type="binding site" evidence="10">
    <location>
        <begin position="10"/>
        <end position="12"/>
    </location>
    <ligand>
        <name>UDP-N-acetyl-alpha-D-glucosamine</name>
        <dbReference type="ChEBI" id="CHEBI:57705"/>
    </ligand>
</feature>
<dbReference type="InterPro" id="IPR004276">
    <property type="entry name" value="GlycoTrans_28_N"/>
</dbReference>
<dbReference type="GO" id="GO:0008360">
    <property type="term" value="P:regulation of cell shape"/>
    <property type="evidence" value="ECO:0007669"/>
    <property type="project" value="UniProtKB-KW"/>
</dbReference>
<evidence type="ECO:0000313" key="13">
    <source>
        <dbReference type="EMBL" id="SIT00215.1"/>
    </source>
</evidence>
<comment type="pathway">
    <text evidence="10">Cell wall biogenesis; peptidoglycan biosynthesis.</text>
</comment>
<dbReference type="UniPathway" id="UPA00219"/>
<dbReference type="STRING" id="252246.SAMN05421799_10977"/>
<protein>
    <recommendedName>
        <fullName evidence="10">UDP-N-acetylglucosamine--N-acetylmuramyl-(pentapeptide) pyrophosphoryl-undecaprenol N-acetylglucosamine transferase</fullName>
        <ecNumber evidence="10">2.4.1.227</ecNumber>
    </recommendedName>
    <alternativeName>
        <fullName evidence="10">Undecaprenyl-PP-MurNAc-pentapeptide-UDPGlcNAc GlcNAc transferase</fullName>
    </alternativeName>
</protein>
<evidence type="ECO:0000256" key="3">
    <source>
        <dbReference type="ARBA" id="ARBA00022676"/>
    </source>
</evidence>
<dbReference type="GO" id="GO:0050511">
    <property type="term" value="F:undecaprenyldiphospho-muramoylpentapeptide beta-N-acetylglucosaminyltransferase activity"/>
    <property type="evidence" value="ECO:0007669"/>
    <property type="project" value="UniProtKB-UniRule"/>
</dbReference>
<evidence type="ECO:0000256" key="9">
    <source>
        <dbReference type="ARBA" id="ARBA00023316"/>
    </source>
</evidence>
<dbReference type="EMBL" id="FTOO01000009">
    <property type="protein sequence ID" value="SIT00215.1"/>
    <property type="molecule type" value="Genomic_DNA"/>
</dbReference>
<comment type="caution">
    <text evidence="10">Lacks conserved residue(s) required for the propagation of feature annotation.</text>
</comment>
<dbReference type="Pfam" id="PF03033">
    <property type="entry name" value="Glyco_transf_28"/>
    <property type="match status" value="1"/>
</dbReference>
<comment type="similarity">
    <text evidence="10">Belongs to the glycosyltransferase 28 family. MurG subfamily.</text>
</comment>
<evidence type="ECO:0000256" key="10">
    <source>
        <dbReference type="HAMAP-Rule" id="MF_00033"/>
    </source>
</evidence>
<dbReference type="OrthoDB" id="9808936at2"/>
<dbReference type="SUPFAM" id="SSF53756">
    <property type="entry name" value="UDP-Glycosyltransferase/glycogen phosphorylase"/>
    <property type="match status" value="1"/>
</dbReference>
<keyword evidence="8 10" id="KW-0131">Cell cycle</keyword>
<feature type="domain" description="Glycosyltransferase family 28 N-terminal" evidence="11">
    <location>
        <begin position="3"/>
        <end position="142"/>
    </location>
</feature>
<evidence type="ECO:0000256" key="8">
    <source>
        <dbReference type="ARBA" id="ARBA00023306"/>
    </source>
</evidence>
<dbReference type="InterPro" id="IPR006009">
    <property type="entry name" value="GlcNAc_MurG"/>
</dbReference>
<accession>A0A1N7NP75</accession>
<evidence type="ECO:0000256" key="4">
    <source>
        <dbReference type="ARBA" id="ARBA00022679"/>
    </source>
</evidence>
<gene>
    <name evidence="10" type="primary">murG</name>
    <name evidence="13" type="ORF">SAMN05421799_10977</name>
</gene>
<keyword evidence="14" id="KW-1185">Reference proteome</keyword>
<evidence type="ECO:0000256" key="5">
    <source>
        <dbReference type="ARBA" id="ARBA00022960"/>
    </source>
</evidence>
<sequence length="368" mass="40205">MKVLLTGGGTGGHIFPALSLWRHVSARVPGSQCLYVGTERGLESRIVPEAGLPFVSVEAAGLRRELSLDAVRTLWVTYRGYRASLRLVREFQPDVAVGTGGFVALPVIYAASKLGVPTVIWEGNARPGLTNQVLMRRVNAVAVCFPESEAMFSRARRVVFTGNPRASEVVQVSAADKRRALDTYRILRGQRVILIVFGSRGSETANRIVAELLPRFADHPDWRVLFVTGENHFDAIRAQLSALPRNVTLHPFISDMPALLPHVDVVVSRAGSSTLAEICALGLASILVPSPYVTANHQEENAMQLARAGAARVVKEAELTADRLWRELSDLLNGPLDDIRERARSFGRPDAVQRLGDLVLEVAGERRA</sequence>
<dbReference type="AlphaFoldDB" id="A0A1N7NP75"/>
<dbReference type="PANTHER" id="PTHR21015:SF22">
    <property type="entry name" value="GLYCOSYLTRANSFERASE"/>
    <property type="match status" value="1"/>
</dbReference>
<evidence type="ECO:0000259" key="11">
    <source>
        <dbReference type="Pfam" id="PF03033"/>
    </source>
</evidence>
<keyword evidence="1 10" id="KW-1003">Cell membrane</keyword>
<feature type="domain" description="Glycosyl transferase family 28 C-terminal" evidence="12">
    <location>
        <begin position="192"/>
        <end position="354"/>
    </location>
</feature>
<keyword evidence="4 10" id="KW-0808">Transferase</keyword>
<dbReference type="EC" id="2.4.1.227" evidence="10"/>
<name>A0A1N7NP75_9BACL</name>
<reference evidence="14" key="1">
    <citation type="submission" date="2017-01" db="EMBL/GenBank/DDBJ databases">
        <authorList>
            <person name="Varghese N."/>
            <person name="Submissions S."/>
        </authorList>
    </citation>
    <scope>NUCLEOTIDE SEQUENCE [LARGE SCALE GENOMIC DNA]</scope>
    <source>
        <strain evidence="14">DSM 16176</strain>
    </source>
</reference>
<dbReference type="GO" id="GO:0071555">
    <property type="term" value="P:cell wall organization"/>
    <property type="evidence" value="ECO:0007669"/>
    <property type="project" value="UniProtKB-KW"/>
</dbReference>
<organism evidence="13 14">
    <name type="scientific">Alicyclobacillus vulcanalis</name>
    <dbReference type="NCBI Taxonomy" id="252246"/>
    <lineage>
        <taxon>Bacteria</taxon>
        <taxon>Bacillati</taxon>
        <taxon>Bacillota</taxon>
        <taxon>Bacilli</taxon>
        <taxon>Bacillales</taxon>
        <taxon>Alicyclobacillaceae</taxon>
        <taxon>Alicyclobacillus</taxon>
    </lineage>
</organism>
<dbReference type="GO" id="GO:0005886">
    <property type="term" value="C:plasma membrane"/>
    <property type="evidence" value="ECO:0007669"/>
    <property type="project" value="UniProtKB-SubCell"/>
</dbReference>
<keyword evidence="3 10" id="KW-0328">Glycosyltransferase</keyword>
<dbReference type="CDD" id="cd03785">
    <property type="entry name" value="GT28_MurG"/>
    <property type="match status" value="1"/>
</dbReference>
<dbReference type="HAMAP" id="MF_00033">
    <property type="entry name" value="MurG"/>
    <property type="match status" value="1"/>
</dbReference>
<feature type="binding site" evidence="10">
    <location>
        <position position="298"/>
    </location>
    <ligand>
        <name>UDP-N-acetyl-alpha-D-glucosamine</name>
        <dbReference type="ChEBI" id="CHEBI:57705"/>
    </ligand>
</feature>
<dbReference type="Gene3D" id="3.40.50.2000">
    <property type="entry name" value="Glycogen Phosphorylase B"/>
    <property type="match status" value="2"/>
</dbReference>
<evidence type="ECO:0000313" key="14">
    <source>
        <dbReference type="Proteomes" id="UP000186156"/>
    </source>
</evidence>
<keyword evidence="2 10" id="KW-0132">Cell division</keyword>
<feature type="binding site" evidence="10">
    <location>
        <position position="253"/>
    </location>
    <ligand>
        <name>UDP-N-acetyl-alpha-D-glucosamine</name>
        <dbReference type="ChEBI" id="CHEBI:57705"/>
    </ligand>
</feature>
<keyword evidence="9 10" id="KW-0961">Cell wall biogenesis/degradation</keyword>
<keyword evidence="5 10" id="KW-0133">Cell shape</keyword>
<dbReference type="PANTHER" id="PTHR21015">
    <property type="entry name" value="UDP-N-ACETYLGLUCOSAMINE--N-ACETYLMURAMYL-(PENTAPEPTIDE) PYROPHOSPHORYL-UNDECAPRENOL N-ACETYLGLUCOSAMINE TRANSFERASE 1"/>
    <property type="match status" value="1"/>
</dbReference>
<dbReference type="NCBIfam" id="TIGR01133">
    <property type="entry name" value="murG"/>
    <property type="match status" value="1"/>
</dbReference>
<keyword evidence="7 10" id="KW-0472">Membrane</keyword>
<feature type="binding site" evidence="10">
    <location>
        <position position="124"/>
    </location>
    <ligand>
        <name>UDP-N-acetyl-alpha-D-glucosamine</name>
        <dbReference type="ChEBI" id="CHEBI:57705"/>
    </ligand>
</feature>
<keyword evidence="6 10" id="KW-0573">Peptidoglycan synthesis</keyword>
<evidence type="ECO:0000256" key="2">
    <source>
        <dbReference type="ARBA" id="ARBA00022618"/>
    </source>
</evidence>
<comment type="function">
    <text evidence="10">Cell wall formation. Catalyzes the transfer of a GlcNAc subunit on undecaprenyl-pyrophosphoryl-MurNAc-pentapeptide (lipid intermediate I) to form undecaprenyl-pyrophosphoryl-MurNAc-(pentapeptide)GlcNAc (lipid intermediate II).</text>
</comment>
<comment type="subcellular location">
    <subcellularLocation>
        <location evidence="10">Cell membrane</location>
        <topology evidence="10">Peripheral membrane protein</topology>
        <orientation evidence="10">Cytoplasmic side</orientation>
    </subcellularLocation>
</comment>
<feature type="binding site" evidence="10">
    <location>
        <position position="199"/>
    </location>
    <ligand>
        <name>UDP-N-acetyl-alpha-D-glucosamine</name>
        <dbReference type="ChEBI" id="CHEBI:57705"/>
    </ligand>
</feature>